<evidence type="ECO:0000313" key="4">
    <source>
        <dbReference type="EMBL" id="KUK78480.1"/>
    </source>
</evidence>
<accession>A0A101HL60</accession>
<dbReference type="PROSITE" id="PS00819">
    <property type="entry name" value="DPS_2"/>
    <property type="match status" value="1"/>
</dbReference>
<dbReference type="AlphaFoldDB" id="A0A101HL60"/>
<reference evidence="5" key="1">
    <citation type="journal article" date="2015" name="MBio">
        <title>Genome-Resolved Metagenomic Analysis Reveals Roles for Candidate Phyla and Other Microbial Community Members in Biogeochemical Transformations in Oil Reservoirs.</title>
        <authorList>
            <person name="Hu P."/>
            <person name="Tom L."/>
            <person name="Singh A."/>
            <person name="Thomas B.C."/>
            <person name="Baker B.J."/>
            <person name="Piceno Y.M."/>
            <person name="Andersen G.L."/>
            <person name="Banfield J.F."/>
        </authorList>
    </citation>
    <scope>NUCLEOTIDE SEQUENCE [LARGE SCALE GENOMIC DNA]</scope>
</reference>
<dbReference type="PANTHER" id="PTHR42932">
    <property type="entry name" value="GENERAL STRESS PROTEIN 20U"/>
    <property type="match status" value="1"/>
</dbReference>
<dbReference type="PATRIC" id="fig|294710.3.peg.496"/>
<gene>
    <name evidence="4" type="ORF">XD92_0273</name>
</gene>
<protein>
    <recommendedName>
        <fullName evidence="3">Ferritin/DPS domain-containing protein</fullName>
    </recommendedName>
</protein>
<evidence type="ECO:0000313" key="5">
    <source>
        <dbReference type="Proteomes" id="UP000053860"/>
    </source>
</evidence>
<evidence type="ECO:0000259" key="3">
    <source>
        <dbReference type="Pfam" id="PF00210"/>
    </source>
</evidence>
<evidence type="ECO:0000256" key="2">
    <source>
        <dbReference type="RuleBase" id="RU003875"/>
    </source>
</evidence>
<dbReference type="SUPFAM" id="SSF47240">
    <property type="entry name" value="Ferritin-like"/>
    <property type="match status" value="1"/>
</dbReference>
<comment type="caution">
    <text evidence="4">The sequence shown here is derived from an EMBL/GenBank/DDBJ whole genome shotgun (WGS) entry which is preliminary data.</text>
</comment>
<dbReference type="CDD" id="cd01043">
    <property type="entry name" value="DPS"/>
    <property type="match status" value="1"/>
</dbReference>
<dbReference type="PIRSF" id="PIRSF005900">
    <property type="entry name" value="Dps"/>
    <property type="match status" value="1"/>
</dbReference>
<dbReference type="GO" id="GO:0008199">
    <property type="term" value="F:ferric iron binding"/>
    <property type="evidence" value="ECO:0007669"/>
    <property type="project" value="InterPro"/>
</dbReference>
<proteinExistence type="inferred from homology"/>
<name>A0A101HL60_9BACT</name>
<dbReference type="PRINTS" id="PR01346">
    <property type="entry name" value="HELNAPAPROT"/>
</dbReference>
<evidence type="ECO:0000256" key="1">
    <source>
        <dbReference type="ARBA" id="ARBA00009497"/>
    </source>
</evidence>
<dbReference type="InterPro" id="IPR002177">
    <property type="entry name" value="DPS_DNA-bd"/>
</dbReference>
<comment type="similarity">
    <text evidence="1 2">Belongs to the Dps family.</text>
</comment>
<dbReference type="InterPro" id="IPR009078">
    <property type="entry name" value="Ferritin-like_SF"/>
</dbReference>
<sequence length="157" mass="17765">MKTLDYLQLDLKKTEKTVAGLQELLANLQVYYTNLRGFHWNVKGIEFYDLHAKLEEFYDDTAEKVDEVAERILMLGGVPTHNYSEYLKISSIKETGVVSNAKEIAKNLLDSLKELIGLERKVLETASEGDDEGTVALLSDFISGQEKNVWMLTAFLS</sequence>
<feature type="domain" description="Ferritin/DPS" evidence="3">
    <location>
        <begin position="19"/>
        <end position="156"/>
    </location>
</feature>
<dbReference type="Gene3D" id="1.20.1260.10">
    <property type="match status" value="1"/>
</dbReference>
<dbReference type="InterPro" id="IPR012347">
    <property type="entry name" value="Ferritin-like"/>
</dbReference>
<dbReference type="GO" id="GO:0016722">
    <property type="term" value="F:oxidoreductase activity, acting on metal ions"/>
    <property type="evidence" value="ECO:0007669"/>
    <property type="project" value="InterPro"/>
</dbReference>
<dbReference type="InterPro" id="IPR023188">
    <property type="entry name" value="DPS_DNA-bd_CS"/>
</dbReference>
<dbReference type="EMBL" id="LGGN01000028">
    <property type="protein sequence ID" value="KUK78480.1"/>
    <property type="molecule type" value="Genomic_DNA"/>
</dbReference>
<dbReference type="PANTHER" id="PTHR42932:SF1">
    <property type="entry name" value="GENERAL STRESS PROTEIN 20U"/>
    <property type="match status" value="1"/>
</dbReference>
<dbReference type="PROSITE" id="PS00818">
    <property type="entry name" value="DPS_1"/>
    <property type="match status" value="1"/>
</dbReference>
<dbReference type="STRING" id="1123008.GCA_000380985_03066"/>
<dbReference type="Pfam" id="PF00210">
    <property type="entry name" value="Ferritin"/>
    <property type="match status" value="1"/>
</dbReference>
<organism evidence="4 5">
    <name type="scientific">Proteiniphilum acetatigenes</name>
    <dbReference type="NCBI Taxonomy" id="294710"/>
    <lineage>
        <taxon>Bacteria</taxon>
        <taxon>Pseudomonadati</taxon>
        <taxon>Bacteroidota</taxon>
        <taxon>Bacteroidia</taxon>
        <taxon>Bacteroidales</taxon>
        <taxon>Dysgonomonadaceae</taxon>
        <taxon>Proteiniphilum</taxon>
    </lineage>
</organism>
<dbReference type="InterPro" id="IPR008331">
    <property type="entry name" value="Ferritin_DPS_dom"/>
</dbReference>
<dbReference type="Proteomes" id="UP000053860">
    <property type="component" value="Unassembled WGS sequence"/>
</dbReference>